<dbReference type="SUPFAM" id="SSF63433">
    <property type="entry name" value="Fumarylacetoacetate hydrolase, FAH, N-terminal domain"/>
    <property type="match status" value="1"/>
</dbReference>
<evidence type="ECO:0000259" key="14">
    <source>
        <dbReference type="Pfam" id="PF01557"/>
    </source>
</evidence>
<feature type="binding site" evidence="13">
    <location>
        <position position="242"/>
    </location>
    <ligand>
        <name>Mg(2+)</name>
        <dbReference type="ChEBI" id="CHEBI:18420"/>
    </ligand>
</feature>
<evidence type="ECO:0000256" key="6">
    <source>
        <dbReference type="ARBA" id="ARBA00022801"/>
    </source>
</evidence>
<dbReference type="GO" id="GO:0006559">
    <property type="term" value="P:L-phenylalanine catabolic process"/>
    <property type="evidence" value="ECO:0007669"/>
    <property type="project" value="UniProtKB-UniPathway"/>
</dbReference>
<evidence type="ECO:0000256" key="5">
    <source>
        <dbReference type="ARBA" id="ARBA00022723"/>
    </source>
</evidence>
<reference evidence="16 17" key="1">
    <citation type="submission" date="2018-10" db="EMBL/GenBank/DDBJ databases">
        <title>The complete genome of Acinetobacter wuhouensis strain WCHAW010062.</title>
        <authorList>
            <person name="Hu Y."/>
            <person name="Long H."/>
            <person name="Feng Y."/>
            <person name="Zong Z."/>
        </authorList>
    </citation>
    <scope>NUCLEOTIDE SEQUENCE [LARGE SCALE GENOMIC DNA]</scope>
    <source>
        <strain evidence="16 17">WCHAW010062</strain>
    </source>
</reference>
<proteinExistence type="predicted"/>
<feature type="binding site" evidence="13">
    <location>
        <position position="262"/>
    </location>
    <ligand>
        <name>Mg(2+)</name>
        <dbReference type="ChEBI" id="CHEBI:18420"/>
    </ligand>
</feature>
<dbReference type="Pfam" id="PF01557">
    <property type="entry name" value="FAA_hydrolase"/>
    <property type="match status" value="1"/>
</dbReference>
<evidence type="ECO:0000256" key="2">
    <source>
        <dbReference type="ARBA" id="ARBA00001946"/>
    </source>
</evidence>
<dbReference type="NCBIfam" id="TIGR01266">
    <property type="entry name" value="fum_ac_acetase"/>
    <property type="match status" value="1"/>
</dbReference>
<dbReference type="PANTHER" id="PTHR43069">
    <property type="entry name" value="FUMARYLACETOACETASE"/>
    <property type="match status" value="1"/>
</dbReference>
<feature type="binding site" evidence="12">
    <location>
        <position position="249"/>
    </location>
    <ligand>
        <name>substrate</name>
    </ligand>
</feature>
<comment type="cofactor">
    <cofactor evidence="2 13">
        <name>Mg(2+)</name>
        <dbReference type="ChEBI" id="CHEBI:18420"/>
    </cofactor>
</comment>
<dbReference type="AlphaFoldDB" id="A0A3G2T1R2"/>
<feature type="binding site" evidence="13">
    <location>
        <position position="208"/>
    </location>
    <ligand>
        <name>Ca(2+)</name>
        <dbReference type="ChEBI" id="CHEBI:29108"/>
    </ligand>
</feature>
<comment type="cofactor">
    <cofactor evidence="1 13">
        <name>Ca(2+)</name>
        <dbReference type="ChEBI" id="CHEBI:29108"/>
    </cofactor>
</comment>
<evidence type="ECO:0000256" key="8">
    <source>
        <dbReference type="ARBA" id="ARBA00022842"/>
    </source>
</evidence>
<dbReference type="GO" id="GO:0006572">
    <property type="term" value="P:L-tyrosine catabolic process"/>
    <property type="evidence" value="ECO:0007669"/>
    <property type="project" value="UniProtKB-KW"/>
</dbReference>
<protein>
    <recommendedName>
        <fullName evidence="4">fumarylacetoacetase</fullName>
        <ecNumber evidence="4">3.7.1.2</ecNumber>
    </recommendedName>
</protein>
<feature type="binding site" evidence="13">
    <location>
        <position position="210"/>
    </location>
    <ligand>
        <name>Ca(2+)</name>
        <dbReference type="ChEBI" id="CHEBI:29108"/>
    </ligand>
</feature>
<keyword evidence="8 13" id="KW-0460">Magnesium</keyword>
<evidence type="ECO:0000256" key="12">
    <source>
        <dbReference type="PIRSR" id="PIRSR605959-2"/>
    </source>
</evidence>
<evidence type="ECO:0000256" key="10">
    <source>
        <dbReference type="ARBA" id="ARBA00023232"/>
    </source>
</evidence>
<evidence type="ECO:0000256" key="9">
    <source>
        <dbReference type="ARBA" id="ARBA00022878"/>
    </source>
</evidence>
<dbReference type="InterPro" id="IPR036663">
    <property type="entry name" value="Fumarylacetoacetase_C_sf"/>
</dbReference>
<keyword evidence="6 16" id="KW-0378">Hydrolase</keyword>
<evidence type="ECO:0000256" key="7">
    <source>
        <dbReference type="ARBA" id="ARBA00022837"/>
    </source>
</evidence>
<keyword evidence="10" id="KW-0585">Phenylalanine catabolism</keyword>
<keyword evidence="5 13" id="KW-0479">Metal-binding</keyword>
<dbReference type="Gene3D" id="2.30.30.230">
    <property type="entry name" value="Fumarylacetoacetase, N-terminal domain"/>
    <property type="match status" value="1"/>
</dbReference>
<evidence type="ECO:0000313" key="16">
    <source>
        <dbReference type="EMBL" id="AYO53757.1"/>
    </source>
</evidence>
<evidence type="ECO:0000256" key="4">
    <source>
        <dbReference type="ARBA" id="ARBA00012094"/>
    </source>
</evidence>
<dbReference type="EMBL" id="CP033133">
    <property type="protein sequence ID" value="AYO53757.1"/>
    <property type="molecule type" value="Genomic_DNA"/>
</dbReference>
<dbReference type="GO" id="GO:1902000">
    <property type="term" value="P:homogentisate catabolic process"/>
    <property type="evidence" value="ECO:0007669"/>
    <property type="project" value="TreeGrafter"/>
</dbReference>
<sequence>MTELNYTHEKNRKSWLTQANQSDSDFPIQNLPFCVFRKKNSQSPWHIGVGIGDQILDLFELNQLKIVAEKDQFIMDAASNESLNALMTLGPDAWRILRFTVFDLLEEGYSAEEKIRQILVPQSEVEYSVPAQINDYTDFYTSEPHAVNVSKQLGINVGDNFYWLPIAYHGRSSSIVVSGEPVFRPYGQLKSADSNTPVFGACQKLDYELELGAFIGLGNERGKSIALSDAPKHVFGLCLLNDWSARDIQGWEMQPLGPFLAKNFATTISPWIVTSEALLPYRCQWSRNVDQPQPLDYLDSDNNREYGAYDIKLEVSIQSEHQASTGQPAKPITLTSFKHQYWTIGQMIAHHSVGGCNFRAGDLIGSGTISGPSDSEAGALIELTQSGNRPVDIGNGETRGFLQNGDTVIFKGWCEKEGFAKIGFGLNFGKIF</sequence>
<evidence type="ECO:0000256" key="13">
    <source>
        <dbReference type="PIRSR" id="PIRSR605959-3"/>
    </source>
</evidence>
<feature type="domain" description="Fumarylacetoacetase N-terminal" evidence="15">
    <location>
        <begin position="29"/>
        <end position="130"/>
    </location>
</feature>
<feature type="binding site" evidence="13">
    <location>
        <position position="242"/>
    </location>
    <ligand>
        <name>Ca(2+)</name>
        <dbReference type="ChEBI" id="CHEBI:29108"/>
    </ligand>
</feature>
<dbReference type="GO" id="GO:0046872">
    <property type="term" value="F:metal ion binding"/>
    <property type="evidence" value="ECO:0007669"/>
    <property type="project" value="UniProtKB-KW"/>
</dbReference>
<feature type="binding site" evidence="13">
    <location>
        <position position="138"/>
    </location>
    <ligand>
        <name>Ca(2+)</name>
        <dbReference type="ChEBI" id="CHEBI:29108"/>
    </ligand>
</feature>
<name>A0A3G2T1R2_9GAMM</name>
<feature type="binding site" evidence="12">
    <location>
        <position position="368"/>
    </location>
    <ligand>
        <name>substrate</name>
    </ligand>
</feature>
<feature type="binding site" evidence="12">
    <location>
        <position position="140"/>
    </location>
    <ligand>
        <name>substrate</name>
    </ligand>
</feature>
<dbReference type="InterPro" id="IPR011234">
    <property type="entry name" value="Fumarylacetoacetase-like_C"/>
</dbReference>
<dbReference type="InterPro" id="IPR036462">
    <property type="entry name" value="Fumarylacetoacetase_N_sf"/>
</dbReference>
<dbReference type="InterPro" id="IPR005959">
    <property type="entry name" value="Fumarylacetoacetase"/>
</dbReference>
<evidence type="ECO:0000256" key="11">
    <source>
        <dbReference type="PIRSR" id="PIRSR605959-1"/>
    </source>
</evidence>
<dbReference type="PANTHER" id="PTHR43069:SF2">
    <property type="entry name" value="FUMARYLACETOACETASE"/>
    <property type="match status" value="1"/>
</dbReference>
<evidence type="ECO:0000256" key="1">
    <source>
        <dbReference type="ARBA" id="ARBA00001913"/>
    </source>
</evidence>
<dbReference type="RefSeq" id="WP_087554464.1">
    <property type="nucleotide sequence ID" value="NZ_CP033133.1"/>
</dbReference>
<dbReference type="EC" id="3.7.1.2" evidence="4"/>
<evidence type="ECO:0000256" key="3">
    <source>
        <dbReference type="ARBA" id="ARBA00004782"/>
    </source>
</evidence>
<dbReference type="SUPFAM" id="SSF56529">
    <property type="entry name" value="FAH"/>
    <property type="match status" value="1"/>
</dbReference>
<keyword evidence="7 13" id="KW-0106">Calcium</keyword>
<evidence type="ECO:0000259" key="15">
    <source>
        <dbReference type="Pfam" id="PF09298"/>
    </source>
</evidence>
<feature type="domain" description="Fumarylacetoacetase-like C-terminal" evidence="14">
    <location>
        <begin position="143"/>
        <end position="409"/>
    </location>
</feature>
<feature type="binding site" evidence="13">
    <location>
        <position position="266"/>
    </location>
    <ligand>
        <name>Mg(2+)</name>
        <dbReference type="ChEBI" id="CHEBI:18420"/>
    </ligand>
</feature>
<evidence type="ECO:0000313" key="17">
    <source>
        <dbReference type="Proteomes" id="UP000279962"/>
    </source>
</evidence>
<gene>
    <name evidence="16" type="primary">fahA</name>
    <name evidence="16" type="ORF">CDG68_09010</name>
</gene>
<dbReference type="Gene3D" id="3.90.850.10">
    <property type="entry name" value="Fumarylacetoacetase-like, C-terminal domain"/>
    <property type="match status" value="1"/>
</dbReference>
<dbReference type="GO" id="GO:0004334">
    <property type="term" value="F:fumarylacetoacetase activity"/>
    <property type="evidence" value="ECO:0007669"/>
    <property type="project" value="UniProtKB-EC"/>
</dbReference>
<dbReference type="InterPro" id="IPR015377">
    <property type="entry name" value="Fumarylacetoacetase_N"/>
</dbReference>
<organism evidence="16 17">
    <name type="scientific">Acinetobacter wuhouensis</name>
    <dbReference type="NCBI Taxonomy" id="1879050"/>
    <lineage>
        <taxon>Bacteria</taxon>
        <taxon>Pseudomonadati</taxon>
        <taxon>Pseudomonadota</taxon>
        <taxon>Gammaproteobacteria</taxon>
        <taxon>Moraxellales</taxon>
        <taxon>Moraxellaceae</taxon>
        <taxon>Acinetobacter</taxon>
    </lineage>
</organism>
<accession>A0A3G2T1R2</accession>
<comment type="pathway">
    <text evidence="3">Amino-acid degradation; L-phenylalanine degradation; acetoacetate and fumarate from L-phenylalanine: step 6/6.</text>
</comment>
<dbReference type="Proteomes" id="UP000279962">
    <property type="component" value="Chromosome"/>
</dbReference>
<keyword evidence="9" id="KW-0828">Tyrosine catabolism</keyword>
<dbReference type="Pfam" id="PF09298">
    <property type="entry name" value="FAA_hydrolase_N"/>
    <property type="match status" value="1"/>
</dbReference>
<feature type="active site" description="Proton acceptor" evidence="11">
    <location>
        <position position="145"/>
    </location>
</feature>
<dbReference type="UniPathway" id="UPA00139">
    <property type="reaction ID" value="UER00341"/>
</dbReference>